<keyword evidence="7 9" id="KW-1133">Transmembrane helix</keyword>
<dbReference type="Proteomes" id="UP001596972">
    <property type="component" value="Unassembled WGS sequence"/>
</dbReference>
<feature type="compositionally biased region" description="Basic and acidic residues" evidence="8">
    <location>
        <begin position="848"/>
        <end position="858"/>
    </location>
</feature>
<dbReference type="SUPFAM" id="SSF55874">
    <property type="entry name" value="ATPase domain of HSP90 chaperone/DNA topoisomerase II/histidine kinase"/>
    <property type="match status" value="1"/>
</dbReference>
<evidence type="ECO:0000256" key="8">
    <source>
        <dbReference type="SAM" id="MobiDB-lite"/>
    </source>
</evidence>
<dbReference type="PROSITE" id="PS50109">
    <property type="entry name" value="HIS_KIN"/>
    <property type="match status" value="1"/>
</dbReference>
<feature type="transmembrane region" description="Helical" evidence="9">
    <location>
        <begin position="23"/>
        <end position="40"/>
    </location>
</feature>
<evidence type="ECO:0000256" key="5">
    <source>
        <dbReference type="ARBA" id="ARBA00022692"/>
    </source>
</evidence>
<dbReference type="InterPro" id="IPR036890">
    <property type="entry name" value="HATPase_C_sf"/>
</dbReference>
<feature type="domain" description="Histidine kinase" evidence="10">
    <location>
        <begin position="528"/>
        <end position="633"/>
    </location>
</feature>
<dbReference type="Gene3D" id="3.30.565.10">
    <property type="entry name" value="Histidine kinase-like ATPase, C-terminal domain"/>
    <property type="match status" value="1"/>
</dbReference>
<dbReference type="RefSeq" id="WP_378295937.1">
    <property type="nucleotide sequence ID" value="NZ_JBHTJA010000002.1"/>
</dbReference>
<reference evidence="12" key="1">
    <citation type="journal article" date="2019" name="Int. J. Syst. Evol. Microbiol.">
        <title>The Global Catalogue of Microorganisms (GCM) 10K type strain sequencing project: providing services to taxonomists for standard genome sequencing and annotation.</title>
        <authorList>
            <consortium name="The Broad Institute Genomics Platform"/>
            <consortium name="The Broad Institute Genome Sequencing Center for Infectious Disease"/>
            <person name="Wu L."/>
            <person name="Ma J."/>
        </authorList>
    </citation>
    <scope>NUCLEOTIDE SEQUENCE [LARGE SCALE GENOMIC DNA]</scope>
    <source>
        <strain evidence="12">JCM 31202</strain>
    </source>
</reference>
<dbReference type="SMART" id="SM00387">
    <property type="entry name" value="HATPase_c"/>
    <property type="match status" value="1"/>
</dbReference>
<dbReference type="Gene3D" id="6.10.340.10">
    <property type="match status" value="1"/>
</dbReference>
<dbReference type="EC" id="2.7.13.3" evidence="2"/>
<evidence type="ECO:0000256" key="4">
    <source>
        <dbReference type="ARBA" id="ARBA00022679"/>
    </source>
</evidence>
<keyword evidence="12" id="KW-1185">Reference proteome</keyword>
<keyword evidence="3" id="KW-0597">Phosphoprotein</keyword>
<sequence length="858" mass="91412">MSNPRDAGGTPARRRTRPIRRRIALLLAIPLSALLVMWGVPATVTLTNALQRFDFSTVYTDVGVPATTAVEAVQQERAAAVRALVTGEATDEKRFRELADRTDAAVAAFRSSALSQGTRDAMEAPIERRVEWSAGTFDVLGSLRSQVEIGGTTPLAAINGYSAVVDTVVRTLTTLVSVDDVTVYRNTSAVLHNYWAREFMLREDALLTALGAGPMDTVSRAAFASWAGSREQFFALGRAGADGEIATIMEDLADSGEYAAYTTLESGVVNNGIAPSRREWRGGVEKLDPVWLRAAVQANDSLSREYVEPAGDRIMLGFYAAGGLGLLAVIASVTLSLLFARRLTDELRRLQETAQRLAHERLPAVVARLRKGETVDVDAAAPPPATGGTTEIALVGEAFDAVQRTAIGEAIAEAELRAGINRVFINLSWRSQSLLHRQLRLLDQMERRASSPEELEDLFRLDHLTTRMRRHAEGLVILSGSPTVRAWDRPVPAEDVVRAAIAEVEDYTRVVVTGASSAAVIGTVVADVIHLLAELIENAAAFSPPATEVTVKVDTVANGLAVEVVDRGIGLSAEERAELNRRLASDVEFDLADTDRLGLFVVAKLAARHGVKVSLQQSAYGGTTAIVLVPHALVTVDDDLEPAAAAADRPVLSAAAGPDGPGGRRSVTRLESLPRLGRGARPEPAAPPTPTYTPTYTPLYAPPADPPAVHGTPRPDPRPVGAPAAGPFDAPPPSHRPLPLAAPASEPEAEPDAGPPAEPSVPADPGADGGPGDAESSEVTGRLPKRVRQRNLAPQLRRRPAPPDGGSADGGPVDDDFPEPSPELSRDLMSSLQSGWLRGRDEDDEPHDLEPRDEWGRS</sequence>
<feature type="transmembrane region" description="Helical" evidence="9">
    <location>
        <begin position="316"/>
        <end position="340"/>
    </location>
</feature>
<gene>
    <name evidence="11" type="ORF">ACFQ11_01730</name>
</gene>
<comment type="catalytic activity">
    <reaction evidence="1">
        <text>ATP + protein L-histidine = ADP + protein N-phospho-L-histidine.</text>
        <dbReference type="EC" id="2.7.13.3"/>
    </reaction>
</comment>
<dbReference type="PANTHER" id="PTHR45436:SF5">
    <property type="entry name" value="SENSOR HISTIDINE KINASE TRCS"/>
    <property type="match status" value="1"/>
</dbReference>
<accession>A0ABW3EKP6</accession>
<evidence type="ECO:0000313" key="12">
    <source>
        <dbReference type="Proteomes" id="UP001596972"/>
    </source>
</evidence>
<evidence type="ECO:0000256" key="6">
    <source>
        <dbReference type="ARBA" id="ARBA00022777"/>
    </source>
</evidence>
<proteinExistence type="predicted"/>
<keyword evidence="4" id="KW-0808">Transferase</keyword>
<evidence type="ECO:0000256" key="2">
    <source>
        <dbReference type="ARBA" id="ARBA00012438"/>
    </source>
</evidence>
<dbReference type="Pfam" id="PF02518">
    <property type="entry name" value="HATPase_c"/>
    <property type="match status" value="1"/>
</dbReference>
<dbReference type="InterPro" id="IPR005467">
    <property type="entry name" value="His_kinase_dom"/>
</dbReference>
<evidence type="ECO:0000256" key="1">
    <source>
        <dbReference type="ARBA" id="ARBA00000085"/>
    </source>
</evidence>
<dbReference type="Pfam" id="PF08376">
    <property type="entry name" value="NIT"/>
    <property type="match status" value="1"/>
</dbReference>
<keyword evidence="6" id="KW-0418">Kinase</keyword>
<keyword evidence="5 9" id="KW-0812">Transmembrane</keyword>
<name>A0ABW3EKP6_9ACTN</name>
<keyword evidence="9" id="KW-0472">Membrane</keyword>
<evidence type="ECO:0000256" key="3">
    <source>
        <dbReference type="ARBA" id="ARBA00022553"/>
    </source>
</evidence>
<organism evidence="11 12">
    <name type="scientific">Actinomadura sediminis</name>
    <dbReference type="NCBI Taxonomy" id="1038904"/>
    <lineage>
        <taxon>Bacteria</taxon>
        <taxon>Bacillati</taxon>
        <taxon>Actinomycetota</taxon>
        <taxon>Actinomycetes</taxon>
        <taxon>Streptosporangiales</taxon>
        <taxon>Thermomonosporaceae</taxon>
        <taxon>Actinomadura</taxon>
    </lineage>
</organism>
<feature type="region of interest" description="Disordered" evidence="8">
    <location>
        <begin position="651"/>
        <end position="858"/>
    </location>
</feature>
<dbReference type="InterPro" id="IPR050428">
    <property type="entry name" value="TCS_sensor_his_kinase"/>
</dbReference>
<evidence type="ECO:0000256" key="9">
    <source>
        <dbReference type="SAM" id="Phobius"/>
    </source>
</evidence>
<feature type="compositionally biased region" description="Low complexity" evidence="8">
    <location>
        <begin position="719"/>
        <end position="728"/>
    </location>
</feature>
<dbReference type="InterPro" id="IPR003594">
    <property type="entry name" value="HATPase_dom"/>
</dbReference>
<evidence type="ECO:0000259" key="10">
    <source>
        <dbReference type="PROSITE" id="PS50109"/>
    </source>
</evidence>
<feature type="compositionally biased region" description="Low complexity" evidence="8">
    <location>
        <begin position="737"/>
        <end position="746"/>
    </location>
</feature>
<dbReference type="InterPro" id="IPR013587">
    <property type="entry name" value="Nitrate/nitrite_sensing"/>
</dbReference>
<evidence type="ECO:0000313" key="11">
    <source>
        <dbReference type="EMBL" id="MFD0899114.1"/>
    </source>
</evidence>
<dbReference type="EMBL" id="JBHTJA010000002">
    <property type="protein sequence ID" value="MFD0899114.1"/>
    <property type="molecule type" value="Genomic_DNA"/>
</dbReference>
<dbReference type="PANTHER" id="PTHR45436">
    <property type="entry name" value="SENSOR HISTIDINE KINASE YKOH"/>
    <property type="match status" value="1"/>
</dbReference>
<comment type="caution">
    <text evidence="11">The sequence shown here is derived from an EMBL/GenBank/DDBJ whole genome shotgun (WGS) entry which is preliminary data.</text>
</comment>
<evidence type="ECO:0000256" key="7">
    <source>
        <dbReference type="ARBA" id="ARBA00022989"/>
    </source>
</evidence>
<protein>
    <recommendedName>
        <fullName evidence="2">histidine kinase</fullName>
        <ecNumber evidence="2">2.7.13.3</ecNumber>
    </recommendedName>
</protein>